<evidence type="ECO:0000313" key="14">
    <source>
        <dbReference type="EMBL" id="SMC88178.1"/>
    </source>
</evidence>
<dbReference type="InterPro" id="IPR012300">
    <property type="entry name" value="Pept_M6_InhA"/>
</dbReference>
<evidence type="ECO:0000256" key="11">
    <source>
        <dbReference type="SAM" id="SignalP"/>
    </source>
</evidence>
<keyword evidence="9" id="KW-0482">Metalloprotease</keyword>
<evidence type="ECO:0000256" key="9">
    <source>
        <dbReference type="ARBA" id="ARBA00023049"/>
    </source>
</evidence>
<reference evidence="14 15" key="1">
    <citation type="submission" date="2017-04" db="EMBL/GenBank/DDBJ databases">
        <authorList>
            <person name="Afonso C.L."/>
            <person name="Miller P.J."/>
            <person name="Scott M.A."/>
            <person name="Spackman E."/>
            <person name="Goraichik I."/>
            <person name="Dimitrov K.M."/>
            <person name="Suarez D.L."/>
            <person name="Swayne D.E."/>
        </authorList>
    </citation>
    <scope>NUCLEOTIDE SEQUENCE [LARGE SCALE GENOMIC DNA]</scope>
    <source>
        <strain evidence="14 15">DSM 43828</strain>
    </source>
</reference>
<accession>A0A1W2CU45</accession>
<evidence type="ECO:0000256" key="2">
    <source>
        <dbReference type="ARBA" id="ARBA00004613"/>
    </source>
</evidence>
<keyword evidence="4" id="KW-0645">Protease</keyword>
<gene>
    <name evidence="14" type="ORF">SAMN05661093_02409</name>
</gene>
<evidence type="ECO:0000256" key="4">
    <source>
        <dbReference type="ARBA" id="ARBA00022670"/>
    </source>
</evidence>
<dbReference type="SUPFAM" id="SSF55486">
    <property type="entry name" value="Metalloproteases ('zincins'), catalytic domain"/>
    <property type="match status" value="1"/>
</dbReference>
<keyword evidence="3" id="KW-0964">Secreted</keyword>
<dbReference type="InterPro" id="IPR008757">
    <property type="entry name" value="Peptidase_M6-like_domain"/>
</dbReference>
<feature type="region of interest" description="Disordered" evidence="10">
    <location>
        <begin position="77"/>
        <end position="98"/>
    </location>
</feature>
<keyword evidence="6 11" id="KW-0732">Signal</keyword>
<feature type="signal peptide" evidence="11">
    <location>
        <begin position="1"/>
        <end position="28"/>
    </location>
</feature>
<evidence type="ECO:0000259" key="13">
    <source>
        <dbReference type="Pfam" id="PF20774"/>
    </source>
</evidence>
<keyword evidence="8" id="KW-0862">Zinc</keyword>
<evidence type="ECO:0000256" key="5">
    <source>
        <dbReference type="ARBA" id="ARBA00022723"/>
    </source>
</evidence>
<comment type="subcellular location">
    <subcellularLocation>
        <location evidence="2">Secreted</location>
    </subcellularLocation>
</comment>
<evidence type="ECO:0000259" key="12">
    <source>
        <dbReference type="Pfam" id="PF05547"/>
    </source>
</evidence>
<evidence type="ECO:0000256" key="7">
    <source>
        <dbReference type="ARBA" id="ARBA00022801"/>
    </source>
</evidence>
<sequence>MHRRSSAGLALLALVGLGVSALSAPAVAAPSVTNPGIEYGAPDDHDLPNKYEEKRRALRQEALAEVLSGETKVEKRGASTVAKVGDKPADAARGGQPQQRVDQYVELGREKTDKIFVVLAEFGNQRDPRYPDVDIAPAIPGPTKFDGPLHNEIPAPNRAVDNSTIWQPDYSREHFEQMYFGEGAGVESLKTFYEKQSSGRYSVEGMVTDWVKVDYNEARYGRSNGFPCAGNVCNNTWDLIRDSVNRWVENRVAAGATPEQIREELKAFDTWDRYDHDSDGDFNEADGYLDHFQIVHSGGDQADGDPIQGEDAIWSHRWYTYPSSPDGPAGNKRGGTQIGNTGLWVGDYTIQPENGGLGVFAHEYGHDLGLPDHYDTAGPGGAQENGVNWWSLMGQSRVSAASDQGIGTRANDLSAWDKLQLGWLDYEVVVAGQDRTLDLGPHEYNTDKAQGVVVVLPDKQKTNEYGKPFAGTKMYWSGKGDDVDNNMVRDLDLTGKTSASLALKARYDIEADFDYLYVQASTDGGATWTSLDGTVNGAPFPKDGANAPALTGTQANWVDVNVPLNSLAGKQAKLRFRYVTDGGVAPDGFFADDIKITVDGAVVLDDGAEGAPAGWTLNGFKQTTGTETATFDHFYIATNRTYASFDQYMRTGPYNFGFPDKPDYVEHFPYQDGLLVSYWDTSQADNNTSAHPGEGLILPIDANPEPIYNLQGQPWRPRIAGYDAPFSLQKSDSITLHAAGRASYIRGRSAQPLFDDAKSYWSPDQPTAGVKVAGAGVKIRVQSQQGTSMTVRVFK</sequence>
<dbReference type="Pfam" id="PF20773">
    <property type="entry name" value="InhA-like_MAM"/>
    <property type="match status" value="1"/>
</dbReference>
<comment type="cofactor">
    <cofactor evidence="1">
        <name>Zn(2+)</name>
        <dbReference type="ChEBI" id="CHEBI:29105"/>
    </cofactor>
</comment>
<dbReference type="PANTHER" id="PTHR13062:SF12">
    <property type="entry name" value="ALPHA-2-MACROGLOBULIN DOMAIN-CONTAINING PROTEIN"/>
    <property type="match status" value="1"/>
</dbReference>
<dbReference type="PIRSF" id="PIRSF007519">
    <property type="entry name" value="Protease_InhA"/>
    <property type="match status" value="1"/>
</dbReference>
<dbReference type="GO" id="GO:0006508">
    <property type="term" value="P:proteolysis"/>
    <property type="evidence" value="ECO:0007669"/>
    <property type="project" value="UniProtKB-KW"/>
</dbReference>
<protein>
    <submittedName>
        <fullName evidence="14">Immune inhibitor A</fullName>
    </submittedName>
</protein>
<dbReference type="Gene3D" id="2.60.120.260">
    <property type="entry name" value="Galactose-binding domain-like"/>
    <property type="match status" value="1"/>
</dbReference>
<evidence type="ECO:0000313" key="15">
    <source>
        <dbReference type="Proteomes" id="UP000192674"/>
    </source>
</evidence>
<dbReference type="NCBIfam" id="TIGR03296">
    <property type="entry name" value="M6dom_TIGR03296"/>
    <property type="match status" value="1"/>
</dbReference>
<dbReference type="PANTHER" id="PTHR13062">
    <property type="entry name" value="COLLAGENASE"/>
    <property type="match status" value="1"/>
</dbReference>
<name>A0A1W2CU45_KIBAR</name>
<dbReference type="OrthoDB" id="275270at2"/>
<feature type="domain" description="Peptidase M6-like" evidence="12">
    <location>
        <begin position="103"/>
        <end position="421"/>
    </location>
</feature>
<evidence type="ECO:0000256" key="3">
    <source>
        <dbReference type="ARBA" id="ARBA00022525"/>
    </source>
</evidence>
<evidence type="ECO:0000256" key="10">
    <source>
        <dbReference type="SAM" id="MobiDB-lite"/>
    </source>
</evidence>
<dbReference type="EMBL" id="FWXV01000002">
    <property type="protein sequence ID" value="SMC88178.1"/>
    <property type="molecule type" value="Genomic_DNA"/>
</dbReference>
<evidence type="ECO:0000256" key="6">
    <source>
        <dbReference type="ARBA" id="ARBA00022729"/>
    </source>
</evidence>
<dbReference type="Pfam" id="PF20774">
    <property type="entry name" value="InhA-like_VEG"/>
    <property type="match status" value="1"/>
</dbReference>
<dbReference type="GO" id="GO:0046872">
    <property type="term" value="F:metal ion binding"/>
    <property type="evidence" value="ECO:0007669"/>
    <property type="project" value="UniProtKB-KW"/>
</dbReference>
<feature type="chain" id="PRO_5013026435" evidence="11">
    <location>
        <begin position="29"/>
        <end position="795"/>
    </location>
</feature>
<evidence type="ECO:0000256" key="8">
    <source>
        <dbReference type="ARBA" id="ARBA00022833"/>
    </source>
</evidence>
<feature type="domain" description="Immune inhibitor A-like metallopeptidase VEG" evidence="13">
    <location>
        <begin position="631"/>
        <end position="785"/>
    </location>
</feature>
<keyword evidence="15" id="KW-1185">Reference proteome</keyword>
<keyword evidence="7" id="KW-0378">Hydrolase</keyword>
<dbReference type="GO" id="GO:0005576">
    <property type="term" value="C:extracellular region"/>
    <property type="evidence" value="ECO:0007669"/>
    <property type="project" value="UniProtKB-SubCell"/>
</dbReference>
<dbReference type="Pfam" id="PF05547">
    <property type="entry name" value="Peptidase_M6"/>
    <property type="match status" value="1"/>
</dbReference>
<dbReference type="GO" id="GO:0008237">
    <property type="term" value="F:metallopeptidase activity"/>
    <property type="evidence" value="ECO:0007669"/>
    <property type="project" value="UniProtKB-KW"/>
</dbReference>
<proteinExistence type="predicted"/>
<dbReference type="InterPro" id="IPR048665">
    <property type="entry name" value="InhA-like_VEG"/>
</dbReference>
<organism evidence="14 15">
    <name type="scientific">Kibdelosporangium aridum</name>
    <dbReference type="NCBI Taxonomy" id="2030"/>
    <lineage>
        <taxon>Bacteria</taxon>
        <taxon>Bacillati</taxon>
        <taxon>Actinomycetota</taxon>
        <taxon>Actinomycetes</taxon>
        <taxon>Pseudonocardiales</taxon>
        <taxon>Pseudonocardiaceae</taxon>
        <taxon>Kibdelosporangium</taxon>
    </lineage>
</organism>
<evidence type="ECO:0000256" key="1">
    <source>
        <dbReference type="ARBA" id="ARBA00001947"/>
    </source>
</evidence>
<keyword evidence="5" id="KW-0479">Metal-binding</keyword>
<dbReference type="AlphaFoldDB" id="A0A1W2CU45"/>
<dbReference type="Proteomes" id="UP000192674">
    <property type="component" value="Unassembled WGS sequence"/>
</dbReference>